<keyword evidence="10 16" id="KW-1133">Transmembrane helix</keyword>
<dbReference type="GO" id="GO:0008137">
    <property type="term" value="F:NADH dehydrogenase (ubiquinone) activity"/>
    <property type="evidence" value="ECO:0007669"/>
    <property type="project" value="UniProtKB-EC"/>
</dbReference>
<keyword evidence="12 17" id="KW-0496">Mitochondrion</keyword>
<evidence type="ECO:0000256" key="16">
    <source>
        <dbReference type="SAM" id="Phobius"/>
    </source>
</evidence>
<evidence type="ECO:0000256" key="6">
    <source>
        <dbReference type="ARBA" id="ARBA00022660"/>
    </source>
</evidence>
<comment type="catalytic activity">
    <reaction evidence="15">
        <text>a ubiquinone + NADH + 5 H(+)(in) = a ubiquinol + NAD(+) + 4 H(+)(out)</text>
        <dbReference type="Rhea" id="RHEA:29091"/>
        <dbReference type="Rhea" id="RHEA-COMP:9565"/>
        <dbReference type="Rhea" id="RHEA-COMP:9566"/>
        <dbReference type="ChEBI" id="CHEBI:15378"/>
        <dbReference type="ChEBI" id="CHEBI:16389"/>
        <dbReference type="ChEBI" id="CHEBI:17976"/>
        <dbReference type="ChEBI" id="CHEBI:57540"/>
        <dbReference type="ChEBI" id="CHEBI:57945"/>
        <dbReference type="EC" id="7.1.1.2"/>
    </reaction>
</comment>
<sequence length="176" mass="20421">MIMITISTTMVLTSMFFMSINHPLSMGMILLIQTTLTSIMSGVYLQSFWYPYILFLIFIGGLLVLFIYVTSISSNELFSISAMNWLMFIVILFTSLLTFWFIHDMFFNQVLFNNNESNQIKFDNSTQDLTTNMTLSWLYNKPSFIMTMLLIIYLFLALEAVSNIINILQGPLRQMS</sequence>
<keyword evidence="5" id="KW-0813">Transport</keyword>
<feature type="transmembrane region" description="Helical" evidence="16">
    <location>
        <begin position="144"/>
        <end position="168"/>
    </location>
</feature>
<dbReference type="PANTHER" id="PTHR11435">
    <property type="entry name" value="NADH UBIQUINONE OXIDOREDUCTASE SUBUNIT ND6"/>
    <property type="match status" value="1"/>
</dbReference>
<evidence type="ECO:0000256" key="11">
    <source>
        <dbReference type="ARBA" id="ARBA00023027"/>
    </source>
</evidence>
<dbReference type="EC" id="7.1.1.2" evidence="3"/>
<evidence type="ECO:0000256" key="2">
    <source>
        <dbReference type="ARBA" id="ARBA00005698"/>
    </source>
</evidence>
<comment type="similarity">
    <text evidence="2">Belongs to the complex I subunit 6 family.</text>
</comment>
<evidence type="ECO:0000256" key="5">
    <source>
        <dbReference type="ARBA" id="ARBA00022448"/>
    </source>
</evidence>
<evidence type="ECO:0000256" key="12">
    <source>
        <dbReference type="ARBA" id="ARBA00023128"/>
    </source>
</evidence>
<dbReference type="EMBL" id="KM657334">
    <property type="protein sequence ID" value="AJW76353.1"/>
    <property type="molecule type" value="Genomic_DNA"/>
</dbReference>
<evidence type="ECO:0000256" key="7">
    <source>
        <dbReference type="ARBA" id="ARBA00022692"/>
    </source>
</evidence>
<dbReference type="AlphaFoldDB" id="A0A0N6WAE5"/>
<evidence type="ECO:0000256" key="14">
    <source>
        <dbReference type="ARBA" id="ARBA00031019"/>
    </source>
</evidence>
<keyword evidence="13 16" id="KW-0472">Membrane</keyword>
<evidence type="ECO:0000256" key="4">
    <source>
        <dbReference type="ARBA" id="ARBA00021095"/>
    </source>
</evidence>
<evidence type="ECO:0000256" key="9">
    <source>
        <dbReference type="ARBA" id="ARBA00022982"/>
    </source>
</evidence>
<keyword evidence="7 16" id="KW-0812">Transmembrane</keyword>
<evidence type="ECO:0000256" key="13">
    <source>
        <dbReference type="ARBA" id="ARBA00023136"/>
    </source>
</evidence>
<feature type="transmembrane region" description="Helical" evidence="16">
    <location>
        <begin position="12"/>
        <end position="36"/>
    </location>
</feature>
<dbReference type="GO" id="GO:0031966">
    <property type="term" value="C:mitochondrial membrane"/>
    <property type="evidence" value="ECO:0007669"/>
    <property type="project" value="UniProtKB-SubCell"/>
</dbReference>
<dbReference type="PANTHER" id="PTHR11435:SF1">
    <property type="entry name" value="NADH-UBIQUINONE OXIDOREDUCTASE CHAIN 6"/>
    <property type="match status" value="1"/>
</dbReference>
<proteinExistence type="inferred from homology"/>
<comment type="subcellular location">
    <subcellularLocation>
        <location evidence="1">Mitochondrion membrane</location>
        <topology evidence="1">Multi-pass membrane protein</topology>
    </subcellularLocation>
</comment>
<feature type="transmembrane region" description="Helical" evidence="16">
    <location>
        <begin position="82"/>
        <end position="102"/>
    </location>
</feature>
<evidence type="ECO:0000256" key="1">
    <source>
        <dbReference type="ARBA" id="ARBA00004225"/>
    </source>
</evidence>
<evidence type="ECO:0000313" key="17">
    <source>
        <dbReference type="EMBL" id="AJW76353.1"/>
    </source>
</evidence>
<keyword evidence="6" id="KW-0679">Respiratory chain</keyword>
<keyword evidence="11" id="KW-0520">NAD</keyword>
<name>A0A0N6WAE5_9ORTH</name>
<gene>
    <name evidence="17" type="primary">nad6</name>
</gene>
<keyword evidence="9" id="KW-0249">Electron transport</keyword>
<accession>A0A0N6WAE5</accession>
<feature type="transmembrane region" description="Helical" evidence="16">
    <location>
        <begin position="48"/>
        <end position="70"/>
    </location>
</feature>
<dbReference type="InterPro" id="IPR050269">
    <property type="entry name" value="ComplexI_Subunit6"/>
</dbReference>
<reference evidence="17" key="1">
    <citation type="submission" date="2014-09" db="EMBL/GenBank/DDBJ databases">
        <title>300 million years of diversification: Elucidating the patterns of orthopteran evolution based on comprehensive taxon and gene sampling.</title>
        <authorList>
            <person name="Song H."/>
            <person name="Amedegnato C."/>
            <person name="Cigliano M.M."/>
            <person name="Desutter-Grandcolas L."/>
            <person name="Heads S.W."/>
            <person name="Huang Y."/>
            <person name="Otte D."/>
            <person name="Whiting M.F."/>
        </authorList>
    </citation>
    <scope>NUCLEOTIDE SEQUENCE</scope>
</reference>
<evidence type="ECO:0000256" key="3">
    <source>
        <dbReference type="ARBA" id="ARBA00012944"/>
    </source>
</evidence>
<evidence type="ECO:0000256" key="15">
    <source>
        <dbReference type="ARBA" id="ARBA00049551"/>
    </source>
</evidence>
<evidence type="ECO:0000256" key="8">
    <source>
        <dbReference type="ARBA" id="ARBA00022967"/>
    </source>
</evidence>
<organism evidence="17">
    <name type="scientific">Cylindraustralia sp. HS-2014</name>
    <dbReference type="NCBI Taxonomy" id="1564207"/>
    <lineage>
        <taxon>Eukaryota</taxon>
        <taxon>Metazoa</taxon>
        <taxon>Ecdysozoa</taxon>
        <taxon>Arthropoda</taxon>
        <taxon>Hexapoda</taxon>
        <taxon>Insecta</taxon>
        <taxon>Pterygota</taxon>
        <taxon>Neoptera</taxon>
        <taxon>Polyneoptera</taxon>
        <taxon>Orthoptera</taxon>
        <taxon>Caelifera</taxon>
        <taxon>Tridactylidea</taxon>
        <taxon>Tridactyloidea</taxon>
        <taxon>Cylindrachetidae</taxon>
        <taxon>Cylindraustralia</taxon>
    </lineage>
</organism>
<evidence type="ECO:0000256" key="10">
    <source>
        <dbReference type="ARBA" id="ARBA00022989"/>
    </source>
</evidence>
<keyword evidence="8" id="KW-1278">Translocase</keyword>
<geneLocation type="mitochondrion" evidence="17"/>
<protein>
    <recommendedName>
        <fullName evidence="4">NADH-ubiquinone oxidoreductase chain 6</fullName>
        <ecNumber evidence="3">7.1.1.2</ecNumber>
    </recommendedName>
    <alternativeName>
        <fullName evidence="14">NADH dehydrogenase subunit 6</fullName>
    </alternativeName>
</protein>